<comment type="caution">
    <text evidence="1">The sequence shown here is derived from an EMBL/GenBank/DDBJ whole genome shotgun (WGS) entry which is preliminary data.</text>
</comment>
<reference evidence="1 2" key="1">
    <citation type="submission" date="2018-08" db="EMBL/GenBank/DDBJ databases">
        <title>Genome Sequences of Legionella pneumophila subsp. pneumophila Isolates, Recovered from a Drinking Water System in a Large Builging.</title>
        <authorList>
            <person name="Gomez-Alvarez V."/>
            <person name="Boczek L."/>
            <person name="King D."/>
            <person name="Pemberton A."/>
            <person name="Pfaller S."/>
            <person name="Rodgers M."/>
            <person name="Santodomingo J."/>
            <person name="Revetta R."/>
        </authorList>
    </citation>
    <scope>NUCLEOTIDE SEQUENCE [LARGE SCALE GENOMIC DNA]</scope>
    <source>
        <strain evidence="1 2">L01C.1</strain>
    </source>
</reference>
<dbReference type="Proteomes" id="UP000277145">
    <property type="component" value="Unassembled WGS sequence"/>
</dbReference>
<evidence type="ECO:0008006" key="3">
    <source>
        <dbReference type="Google" id="ProtNLM"/>
    </source>
</evidence>
<evidence type="ECO:0000313" key="1">
    <source>
        <dbReference type="EMBL" id="RJY29780.1"/>
    </source>
</evidence>
<organism evidence="1 2">
    <name type="scientific">Legionella pneumophila subsp. pneumophila</name>
    <dbReference type="NCBI Taxonomy" id="91891"/>
    <lineage>
        <taxon>Bacteria</taxon>
        <taxon>Pseudomonadati</taxon>
        <taxon>Pseudomonadota</taxon>
        <taxon>Gammaproteobacteria</taxon>
        <taxon>Legionellales</taxon>
        <taxon>Legionellaceae</taxon>
        <taxon>Legionella</taxon>
    </lineage>
</organism>
<dbReference type="InterPro" id="IPR049984">
    <property type="entry name" value="T4SS_Ceg19"/>
</dbReference>
<protein>
    <recommendedName>
        <fullName evidence="3">Coiled-coil protein</fullName>
    </recommendedName>
</protein>
<evidence type="ECO:0000313" key="2">
    <source>
        <dbReference type="Proteomes" id="UP000277145"/>
    </source>
</evidence>
<accession>A0A3A6V8I8</accession>
<name>A0A3A6V8I8_LEGPN</name>
<dbReference type="NCBIfam" id="NF043054">
    <property type="entry name" value="T4SS_Ceg19"/>
    <property type="match status" value="1"/>
</dbReference>
<dbReference type="EMBL" id="QWDR01000002">
    <property type="protein sequence ID" value="RJY29780.1"/>
    <property type="molecule type" value="Genomic_DNA"/>
</dbReference>
<proteinExistence type="predicted"/>
<dbReference type="AlphaFoldDB" id="A0A3A6V8I8"/>
<gene>
    <name evidence="1" type="ORF">D1H98_12185</name>
</gene>
<sequence length="256" mass="28743">MFKKIITKLGIVMSKLRALEKEANELSLILDQALLSQSIEVKRRALSQFENSELIQNKDNLRVFIDPEHPIVSLIILATKTLPEKIENLQKKVRLLEIQLTAETEETLDESNSDSESVDYDNGIDEETVVPVTVTHQEHVSEPDARSVAIARLREALKPYIDSTQERTYEHYYGMAGTLFSFFGAAGYSKTDKLNAITKLFQNLEGDGAEPLNDTDRDILTTGVLGTTLKPLLEDEHIGNELKDLLSIKTDNVNTI</sequence>
<dbReference type="RefSeq" id="WP_072363895.1">
    <property type="nucleotide sequence ID" value="NC_018140.1"/>
</dbReference>